<name>A0ABT1QLI2_9GAMM</name>
<dbReference type="PANTHER" id="PTHR30203:SF24">
    <property type="entry name" value="BLR4935 PROTEIN"/>
    <property type="match status" value="1"/>
</dbReference>
<dbReference type="EMBL" id="JANFQO010000001">
    <property type="protein sequence ID" value="MCQ4163384.1"/>
    <property type="molecule type" value="Genomic_DNA"/>
</dbReference>
<organism evidence="3 4">
    <name type="scientific">Tahibacter harae</name>
    <dbReference type="NCBI Taxonomy" id="2963937"/>
    <lineage>
        <taxon>Bacteria</taxon>
        <taxon>Pseudomonadati</taxon>
        <taxon>Pseudomonadota</taxon>
        <taxon>Gammaproteobacteria</taxon>
        <taxon>Lysobacterales</taxon>
        <taxon>Rhodanobacteraceae</taxon>
        <taxon>Tahibacter</taxon>
    </lineage>
</organism>
<evidence type="ECO:0000256" key="1">
    <source>
        <dbReference type="ARBA" id="ARBA00007613"/>
    </source>
</evidence>
<protein>
    <submittedName>
        <fullName evidence="3">TolC family protein</fullName>
    </submittedName>
</protein>
<dbReference type="Pfam" id="PF02321">
    <property type="entry name" value="OEP"/>
    <property type="match status" value="2"/>
</dbReference>
<keyword evidence="4" id="KW-1185">Reference proteome</keyword>
<sequence>MVMRFSARALRCCAFVLLFLAAAAAAAEPPPLTLREALARTLQSNPDLAAYQYLLQAQDGRTVQAGLRPNPNLSAALENVLGSGEVRGVRSAELSLSLSQLIELGGLREKRVAVARGERELLEVDGHARRLDVVAETARRFVVLVSQQELHQLSHQAVALAETTSAAVGRRVAAAKSPLAEQERAAVALERARNDDAHAEHELRTARYQLAASWGAAEPDFELAAADFYQLPAIADYSVLLAELEKTPDFTRYLSEARLRDAEISLALANRRPGLDVGVGLRRLQAGGDTALLFSVGMPLPVSDRNQGTIAEARARRAGSDADRAAALVKARTALFGFHQELLDRRRELEALSARTLPAAESALKNTEYAYERGRYGYLEFVDAQRELLAVMRERITAATQYHLTLIEIERLSGTALSERTQP</sequence>
<dbReference type="Gene3D" id="1.20.1600.10">
    <property type="entry name" value="Outer membrane efflux proteins (OEP)"/>
    <property type="match status" value="1"/>
</dbReference>
<feature type="signal peptide" evidence="2">
    <location>
        <begin position="1"/>
        <end position="27"/>
    </location>
</feature>
<dbReference type="PANTHER" id="PTHR30203">
    <property type="entry name" value="OUTER MEMBRANE CATION EFFLUX PROTEIN"/>
    <property type="match status" value="1"/>
</dbReference>
<keyword evidence="2" id="KW-0732">Signal</keyword>
<accession>A0ABT1QLI2</accession>
<dbReference type="InterPro" id="IPR003423">
    <property type="entry name" value="OMP_efflux"/>
</dbReference>
<dbReference type="InterPro" id="IPR010131">
    <property type="entry name" value="MdtP/NodT-like"/>
</dbReference>
<comment type="similarity">
    <text evidence="1">Belongs to the outer membrane factor (OMF) (TC 1.B.17) family.</text>
</comment>
<evidence type="ECO:0000256" key="2">
    <source>
        <dbReference type="SAM" id="SignalP"/>
    </source>
</evidence>
<gene>
    <name evidence="3" type="ORF">NM961_01545</name>
</gene>
<comment type="caution">
    <text evidence="3">The sequence shown here is derived from an EMBL/GenBank/DDBJ whole genome shotgun (WGS) entry which is preliminary data.</text>
</comment>
<dbReference type="Proteomes" id="UP001165498">
    <property type="component" value="Unassembled WGS sequence"/>
</dbReference>
<evidence type="ECO:0000313" key="4">
    <source>
        <dbReference type="Proteomes" id="UP001165498"/>
    </source>
</evidence>
<reference evidence="3" key="1">
    <citation type="submission" date="2022-07" db="EMBL/GenBank/DDBJ databases">
        <title>Tahibacter sp., a new gammaproteobacterium isolated from the silt sample collected at pig farm.</title>
        <authorList>
            <person name="Chen H."/>
        </authorList>
    </citation>
    <scope>NUCLEOTIDE SEQUENCE</scope>
    <source>
        <strain evidence="3">P2K</strain>
    </source>
</reference>
<proteinExistence type="inferred from homology"/>
<feature type="chain" id="PRO_5045446275" evidence="2">
    <location>
        <begin position="28"/>
        <end position="423"/>
    </location>
</feature>
<dbReference type="RefSeq" id="WP_255910492.1">
    <property type="nucleotide sequence ID" value="NZ_JANFQO010000001.1"/>
</dbReference>
<evidence type="ECO:0000313" key="3">
    <source>
        <dbReference type="EMBL" id="MCQ4163384.1"/>
    </source>
</evidence>
<dbReference type="SUPFAM" id="SSF56954">
    <property type="entry name" value="Outer membrane efflux proteins (OEP)"/>
    <property type="match status" value="1"/>
</dbReference>